<dbReference type="SUPFAM" id="SSF48452">
    <property type="entry name" value="TPR-like"/>
    <property type="match status" value="1"/>
</dbReference>
<dbReference type="InterPro" id="IPR011990">
    <property type="entry name" value="TPR-like_helical_dom_sf"/>
</dbReference>
<accession>A0A8S4FUT6</accession>
<evidence type="ECO:0000313" key="4">
    <source>
        <dbReference type="Proteomes" id="UP000653454"/>
    </source>
</evidence>
<evidence type="ECO:0000313" key="3">
    <source>
        <dbReference type="EMBL" id="CAG9132415.1"/>
    </source>
</evidence>
<proteinExistence type="predicted"/>
<gene>
    <name evidence="3" type="ORF">PLXY2_LOCUS10711</name>
</gene>
<protein>
    <submittedName>
        <fullName evidence="3">(diamondback moth) hypothetical protein</fullName>
    </submittedName>
</protein>
<sequence length="241" mass="26734">MTLPSIVIYQVAMYVRDNYDSYQTHGDVHHRNTRRANKLMALGRGLAKSGKLTHVMGPAVYNKLPIAITEAPSHDRFKSALKRWLEEEKACSPDVRRDISIDPKTYCKLGHFHLLLEDYAKAMSAYQKFYALEQENWKDPLFLYGLGLCYYHYNAFECFKNRDILETLVGGPSPGRISDSVGADVIHRTWGGARGAGRDEGRGGDGAARSSLAARQSGAGCGDVDCNGAGRERSVGRDESE</sequence>
<name>A0A8S4FUT6_PLUXY</name>
<dbReference type="Gene3D" id="1.25.40.10">
    <property type="entry name" value="Tetratricopeptide repeat domain"/>
    <property type="match status" value="1"/>
</dbReference>
<dbReference type="InterPro" id="IPR019734">
    <property type="entry name" value="TPR_rpt"/>
</dbReference>
<organism evidence="3 4">
    <name type="scientific">Plutella xylostella</name>
    <name type="common">Diamondback moth</name>
    <name type="synonym">Plutella maculipennis</name>
    <dbReference type="NCBI Taxonomy" id="51655"/>
    <lineage>
        <taxon>Eukaryota</taxon>
        <taxon>Metazoa</taxon>
        <taxon>Ecdysozoa</taxon>
        <taxon>Arthropoda</taxon>
        <taxon>Hexapoda</taxon>
        <taxon>Insecta</taxon>
        <taxon>Pterygota</taxon>
        <taxon>Neoptera</taxon>
        <taxon>Endopterygota</taxon>
        <taxon>Lepidoptera</taxon>
        <taxon>Glossata</taxon>
        <taxon>Ditrysia</taxon>
        <taxon>Yponomeutoidea</taxon>
        <taxon>Plutellidae</taxon>
        <taxon>Plutella</taxon>
    </lineage>
</organism>
<evidence type="ECO:0000256" key="2">
    <source>
        <dbReference type="SAM" id="MobiDB-lite"/>
    </source>
</evidence>
<comment type="caution">
    <text evidence="3">The sequence shown here is derived from an EMBL/GenBank/DDBJ whole genome shotgun (WGS) entry which is preliminary data.</text>
</comment>
<keyword evidence="4" id="KW-1185">Reference proteome</keyword>
<evidence type="ECO:0000256" key="1">
    <source>
        <dbReference type="PROSITE-ProRule" id="PRU00339"/>
    </source>
</evidence>
<feature type="compositionally biased region" description="Basic and acidic residues" evidence="2">
    <location>
        <begin position="230"/>
        <end position="241"/>
    </location>
</feature>
<feature type="repeat" description="TPR" evidence="1">
    <location>
        <begin position="103"/>
        <end position="136"/>
    </location>
</feature>
<keyword evidence="1" id="KW-0802">TPR repeat</keyword>
<dbReference type="Proteomes" id="UP000653454">
    <property type="component" value="Unassembled WGS sequence"/>
</dbReference>
<dbReference type="EMBL" id="CAJHNJ030000049">
    <property type="protein sequence ID" value="CAG9132415.1"/>
    <property type="molecule type" value="Genomic_DNA"/>
</dbReference>
<dbReference type="AlphaFoldDB" id="A0A8S4FUT6"/>
<feature type="region of interest" description="Disordered" evidence="2">
    <location>
        <begin position="192"/>
        <end position="241"/>
    </location>
</feature>
<reference evidence="3" key="1">
    <citation type="submission" date="2020-11" db="EMBL/GenBank/DDBJ databases">
        <authorList>
            <person name="Whiteford S."/>
        </authorList>
    </citation>
    <scope>NUCLEOTIDE SEQUENCE</scope>
</reference>
<dbReference type="PROSITE" id="PS50005">
    <property type="entry name" value="TPR"/>
    <property type="match status" value="1"/>
</dbReference>